<reference evidence="2" key="1">
    <citation type="submission" date="2020-07" db="EMBL/GenBank/DDBJ databases">
        <title>The High-quality genome of the commercially important snow crab, Chionoecetes opilio.</title>
        <authorList>
            <person name="Jeong J.-H."/>
            <person name="Ryu S."/>
        </authorList>
    </citation>
    <scope>NUCLEOTIDE SEQUENCE</scope>
    <source>
        <strain evidence="2">MADBK_172401_WGS</strain>
        <tissue evidence="2">Digestive gland</tissue>
    </source>
</reference>
<dbReference type="Proteomes" id="UP000770661">
    <property type="component" value="Unassembled WGS sequence"/>
</dbReference>
<keyword evidence="3" id="KW-1185">Reference proteome</keyword>
<evidence type="ECO:0000313" key="3">
    <source>
        <dbReference type="Proteomes" id="UP000770661"/>
    </source>
</evidence>
<feature type="compositionally biased region" description="Polar residues" evidence="1">
    <location>
        <begin position="60"/>
        <end position="69"/>
    </location>
</feature>
<comment type="caution">
    <text evidence="2">The sequence shown here is derived from an EMBL/GenBank/DDBJ whole genome shotgun (WGS) entry which is preliminary data.</text>
</comment>
<dbReference type="AlphaFoldDB" id="A0A8J4YG49"/>
<proteinExistence type="predicted"/>
<gene>
    <name evidence="2" type="ORF">GWK47_034498</name>
</gene>
<feature type="region of interest" description="Disordered" evidence="1">
    <location>
        <begin position="1"/>
        <end position="69"/>
    </location>
</feature>
<name>A0A8J4YG49_CHIOP</name>
<dbReference type="EMBL" id="JACEEZ010003261">
    <property type="protein sequence ID" value="KAG0727525.1"/>
    <property type="molecule type" value="Genomic_DNA"/>
</dbReference>
<accession>A0A8J4YG49</accession>
<feature type="compositionally biased region" description="Basic and acidic residues" evidence="1">
    <location>
        <begin position="43"/>
        <end position="54"/>
    </location>
</feature>
<protein>
    <submittedName>
        <fullName evidence="2">Uncharacterized protein</fullName>
    </submittedName>
</protein>
<organism evidence="2 3">
    <name type="scientific">Chionoecetes opilio</name>
    <name type="common">Atlantic snow crab</name>
    <name type="synonym">Cancer opilio</name>
    <dbReference type="NCBI Taxonomy" id="41210"/>
    <lineage>
        <taxon>Eukaryota</taxon>
        <taxon>Metazoa</taxon>
        <taxon>Ecdysozoa</taxon>
        <taxon>Arthropoda</taxon>
        <taxon>Crustacea</taxon>
        <taxon>Multicrustacea</taxon>
        <taxon>Malacostraca</taxon>
        <taxon>Eumalacostraca</taxon>
        <taxon>Eucarida</taxon>
        <taxon>Decapoda</taxon>
        <taxon>Pleocyemata</taxon>
        <taxon>Brachyura</taxon>
        <taxon>Eubrachyura</taxon>
        <taxon>Majoidea</taxon>
        <taxon>Majidae</taxon>
        <taxon>Chionoecetes</taxon>
    </lineage>
</organism>
<evidence type="ECO:0000313" key="2">
    <source>
        <dbReference type="EMBL" id="KAG0727525.1"/>
    </source>
</evidence>
<sequence>MRNDSDAPPPPPPPREFWRRPPDGTLSYATTDSQRPRYPCVAAHHDPLRLRGGEGRNTVPPGTTHTAPSNLRKTVVASPSSPLTAPSTQETPNLNQQVFHVARVTRPKKNLQTSKPRRYKNQKASRGAGCTIGIFTHTAKYQDTPVSTILPFWSNISPILLVSALAPLLPALYFFGVVEDDAYHGTPPPPSSPLQQHDDVTPRPVYCLSRGVSGISRLTKRRHVSTN</sequence>
<evidence type="ECO:0000256" key="1">
    <source>
        <dbReference type="SAM" id="MobiDB-lite"/>
    </source>
</evidence>